<proteinExistence type="predicted"/>
<feature type="region of interest" description="Disordered" evidence="1">
    <location>
        <begin position="163"/>
        <end position="212"/>
    </location>
</feature>
<dbReference type="PANTHER" id="PTHR35564">
    <property type="match status" value="1"/>
</dbReference>
<organism evidence="2 3">
    <name type="scientific">Roseateles amylovorans</name>
    <dbReference type="NCBI Taxonomy" id="2978473"/>
    <lineage>
        <taxon>Bacteria</taxon>
        <taxon>Pseudomonadati</taxon>
        <taxon>Pseudomonadota</taxon>
        <taxon>Betaproteobacteria</taxon>
        <taxon>Burkholderiales</taxon>
        <taxon>Sphaerotilaceae</taxon>
        <taxon>Roseateles</taxon>
    </lineage>
</organism>
<dbReference type="RefSeq" id="WP_261758336.1">
    <property type="nucleotide sequence ID" value="NZ_CP104562.2"/>
</dbReference>
<dbReference type="Pfam" id="PF06996">
    <property type="entry name" value="T6SS_TssG"/>
    <property type="match status" value="1"/>
</dbReference>
<feature type="compositionally biased region" description="Low complexity" evidence="1">
    <location>
        <begin position="31"/>
        <end position="49"/>
    </location>
</feature>
<feature type="compositionally biased region" description="Low complexity" evidence="1">
    <location>
        <begin position="174"/>
        <end position="192"/>
    </location>
</feature>
<evidence type="ECO:0000313" key="3">
    <source>
        <dbReference type="Proteomes" id="UP001064933"/>
    </source>
</evidence>
<evidence type="ECO:0000313" key="2">
    <source>
        <dbReference type="EMBL" id="UXH78522.1"/>
    </source>
</evidence>
<feature type="region of interest" description="Disordered" evidence="1">
    <location>
        <begin position="447"/>
        <end position="522"/>
    </location>
</feature>
<dbReference type="PANTHER" id="PTHR35564:SF4">
    <property type="entry name" value="CYTOPLASMIC PROTEIN"/>
    <property type="match status" value="1"/>
</dbReference>
<sequence length="522" mass="55970">MDRSATGPAPTGETSAPLQQMQQGAAERVNPPRLQKPQPQPQPQSDLNPNPNPLQRPRAQDTPDALHAPRVWQGAPQTDIAGPAVTSGACASEARRLWAVARRSPSSFGLFPLLRRIEATHPHLPRLGAALTPGLEPLRIGQVPDLTFAATSVSAVDDGLQAGASIDATDSPGATDPTEPTDPPEAAADVPASGAPMAPIQGRAEGDPDTSVAPTVPRIDQRVFGLLGPGGPLPLHWTEWVRDRERHGEPAPRRFMDLWTHRFALLFYRAWAQPNGRAALGEWDALIGLGLDGLGQRDALEDDHRRRWLGRLARPVRDADGLARWCAQVVNGPVSVQQWRGWWMPLEASSLTRLNGGQRLGRGAVLGRSVWDVQHGVRLHIGPVPLSVYGALLPGATGHARLQALVRHWAGLTFDADLVLLLRHADVPPLRLGGEARMGRTAWLRHSRPAQSPVRVGVRLDPSCAGHPTRAGPPTDPSEWTRPGQPPQAEGRAGERGVALPADPRPGGHPARASHGLSETPP</sequence>
<protein>
    <submittedName>
        <fullName evidence="2">Type VI secretion system baseplate subunit TssG</fullName>
    </submittedName>
</protein>
<evidence type="ECO:0000256" key="1">
    <source>
        <dbReference type="SAM" id="MobiDB-lite"/>
    </source>
</evidence>
<keyword evidence="3" id="KW-1185">Reference proteome</keyword>
<accession>A0ABY6AZZ4</accession>
<dbReference type="NCBIfam" id="TIGR03347">
    <property type="entry name" value="VI_chp_1"/>
    <property type="match status" value="1"/>
</dbReference>
<dbReference type="Proteomes" id="UP001064933">
    <property type="component" value="Chromosome"/>
</dbReference>
<dbReference type="InterPro" id="IPR010732">
    <property type="entry name" value="T6SS_TssG-like"/>
</dbReference>
<dbReference type="EMBL" id="CP104562">
    <property type="protein sequence ID" value="UXH78522.1"/>
    <property type="molecule type" value="Genomic_DNA"/>
</dbReference>
<name>A0ABY6AZZ4_9BURK</name>
<reference evidence="2" key="1">
    <citation type="submission" date="2022-10" db="EMBL/GenBank/DDBJ databases">
        <title>Characterization and whole genome sequencing of a new Roseateles species, isolated from fresh water.</title>
        <authorList>
            <person name="Guliayeva D.Y."/>
            <person name="Akhremchuk A.E."/>
            <person name="Sikolenko M.A."/>
            <person name="Valentovich L.N."/>
            <person name="Sidarenka A.V."/>
        </authorList>
    </citation>
    <scope>NUCLEOTIDE SEQUENCE</scope>
    <source>
        <strain evidence="2">BIM B-1768</strain>
    </source>
</reference>
<feature type="region of interest" description="Disordered" evidence="1">
    <location>
        <begin position="1"/>
        <end position="68"/>
    </location>
</feature>
<gene>
    <name evidence="2" type="primary">tssG</name>
    <name evidence="2" type="ORF">N4261_00870</name>
</gene>
<feature type="compositionally biased region" description="Polar residues" evidence="1">
    <location>
        <begin position="12"/>
        <end position="23"/>
    </location>
</feature>